<feature type="compositionally biased region" description="Basic and acidic residues" evidence="1">
    <location>
        <begin position="79"/>
        <end position="93"/>
    </location>
</feature>
<name>A0A8H6MRN6_9PEZI</name>
<feature type="region of interest" description="Disordered" evidence="1">
    <location>
        <begin position="74"/>
        <end position="104"/>
    </location>
</feature>
<reference evidence="2" key="1">
    <citation type="journal article" date="2020" name="Phytopathology">
        <title>Genome Sequence Resources of Colletotrichum truncatum, C. plurivorum, C. musicola, and C. sojae: Four Species Pathogenic to Soybean (Glycine max).</title>
        <authorList>
            <person name="Rogerio F."/>
            <person name="Boufleur T.R."/>
            <person name="Ciampi-Guillardi M."/>
            <person name="Sukno S.A."/>
            <person name="Thon M.R."/>
            <person name="Massola Junior N.S."/>
            <person name="Baroncelli R."/>
        </authorList>
    </citation>
    <scope>NUCLEOTIDE SEQUENCE</scope>
    <source>
        <strain evidence="2">LFN0074</strain>
    </source>
</reference>
<evidence type="ECO:0000313" key="2">
    <source>
        <dbReference type="EMBL" id="KAF6805788.1"/>
    </source>
</evidence>
<comment type="caution">
    <text evidence="2">The sequence shown here is derived from an EMBL/GenBank/DDBJ whole genome shotgun (WGS) entry which is preliminary data.</text>
</comment>
<gene>
    <name evidence="2" type="ORF">CMUS01_14533</name>
</gene>
<evidence type="ECO:0000313" key="3">
    <source>
        <dbReference type="Proteomes" id="UP000639643"/>
    </source>
</evidence>
<dbReference type="AlphaFoldDB" id="A0A8H6MRN6"/>
<organism evidence="2 3">
    <name type="scientific">Colletotrichum musicola</name>
    <dbReference type="NCBI Taxonomy" id="2175873"/>
    <lineage>
        <taxon>Eukaryota</taxon>
        <taxon>Fungi</taxon>
        <taxon>Dikarya</taxon>
        <taxon>Ascomycota</taxon>
        <taxon>Pezizomycotina</taxon>
        <taxon>Sordariomycetes</taxon>
        <taxon>Hypocreomycetidae</taxon>
        <taxon>Glomerellales</taxon>
        <taxon>Glomerellaceae</taxon>
        <taxon>Colletotrichum</taxon>
        <taxon>Colletotrichum orchidearum species complex</taxon>
    </lineage>
</organism>
<accession>A0A8H6MRN6</accession>
<protein>
    <submittedName>
        <fullName evidence="2">Uncharacterized protein</fullName>
    </submittedName>
</protein>
<evidence type="ECO:0000256" key="1">
    <source>
        <dbReference type="SAM" id="MobiDB-lite"/>
    </source>
</evidence>
<sequence length="104" mass="11991">MTPIESHETAQLATTVDERHVRGLPTVRGPPTSPVLRVIFLFWREFYPPRLRRSRRTWPQSPAVHAHWLHGQAATLSGRESRSVEPALRDTRPDNAPSTYRRDT</sequence>
<keyword evidence="3" id="KW-1185">Reference proteome</keyword>
<dbReference type="Proteomes" id="UP000639643">
    <property type="component" value="Unassembled WGS sequence"/>
</dbReference>
<dbReference type="EMBL" id="WIGM01001061">
    <property type="protein sequence ID" value="KAF6805788.1"/>
    <property type="molecule type" value="Genomic_DNA"/>
</dbReference>
<proteinExistence type="predicted"/>